<evidence type="ECO:0000256" key="8">
    <source>
        <dbReference type="NCBIfam" id="TIGR00484"/>
    </source>
</evidence>
<dbReference type="InterPro" id="IPR027417">
    <property type="entry name" value="P-loop_NTPase"/>
</dbReference>
<dbReference type="NCBIfam" id="NF009381">
    <property type="entry name" value="PRK12740.1-5"/>
    <property type="match status" value="1"/>
</dbReference>
<comment type="similarity">
    <text evidence="1 7">Belongs to the TRAFAC class translation factor GTPase superfamily. Classic translation factor GTPase family. EF-G/EF-2 subfamily.</text>
</comment>
<dbReference type="InterPro" id="IPR000640">
    <property type="entry name" value="EFG_V-like"/>
</dbReference>
<dbReference type="PRINTS" id="PR00315">
    <property type="entry name" value="ELONGATNFCT"/>
</dbReference>
<dbReference type="Gene3D" id="3.40.50.300">
    <property type="entry name" value="P-loop containing nucleotide triphosphate hydrolases"/>
    <property type="match status" value="1"/>
</dbReference>
<dbReference type="RefSeq" id="WP_015404279.1">
    <property type="nucleotide sequence ID" value="NC_020304.1"/>
</dbReference>
<reference evidence="11" key="1">
    <citation type="journal article" date="2013" name="Stand. Genomic Sci.">
        <title>Complete genome sequence of Desulfocapsa sulfexigens, a marine deltaproteobacterium specialized in disproportionating inorganic sulfur compounds.</title>
        <authorList>
            <person name="Finster K.W."/>
            <person name="Kjeldsen K.U."/>
            <person name="Kube M."/>
            <person name="Reinhardt R."/>
            <person name="Mussmann M."/>
            <person name="Amann R."/>
            <person name="Schreiber L."/>
        </authorList>
    </citation>
    <scope>NUCLEOTIDE SEQUENCE [LARGE SCALE GENOMIC DNA]</scope>
    <source>
        <strain evidence="11">DSM 10523 / SB164P1</strain>
    </source>
</reference>
<dbReference type="FunFam" id="3.30.70.240:FF:000001">
    <property type="entry name" value="Elongation factor G"/>
    <property type="match status" value="1"/>
</dbReference>
<dbReference type="PATRIC" id="fig|1167006.5.peg.2229"/>
<dbReference type="CDD" id="cd03713">
    <property type="entry name" value="EFG_mtEFG_C"/>
    <property type="match status" value="1"/>
</dbReference>
<dbReference type="SMART" id="SM00838">
    <property type="entry name" value="EFG_C"/>
    <property type="match status" value="1"/>
</dbReference>
<dbReference type="EMBL" id="CP003985">
    <property type="protein sequence ID" value="AGF78588.1"/>
    <property type="molecule type" value="Genomic_DNA"/>
</dbReference>
<dbReference type="Proteomes" id="UP000011721">
    <property type="component" value="Chromosome"/>
</dbReference>
<feature type="binding site" evidence="7">
    <location>
        <begin position="135"/>
        <end position="138"/>
    </location>
    <ligand>
        <name>GTP</name>
        <dbReference type="ChEBI" id="CHEBI:37565"/>
    </ligand>
</feature>
<dbReference type="InterPro" id="IPR035649">
    <property type="entry name" value="EFG_V"/>
</dbReference>
<keyword evidence="5 7" id="KW-0342">GTP-binding</keyword>
<dbReference type="CDD" id="cd16262">
    <property type="entry name" value="EFG_III"/>
    <property type="match status" value="1"/>
</dbReference>
<gene>
    <name evidence="7" type="primary">fusA</name>
    <name evidence="10" type="ordered locus">UWK_02044</name>
</gene>
<evidence type="ECO:0000259" key="9">
    <source>
        <dbReference type="PROSITE" id="PS51722"/>
    </source>
</evidence>
<dbReference type="Gene3D" id="2.40.30.10">
    <property type="entry name" value="Translation factors"/>
    <property type="match status" value="1"/>
</dbReference>
<dbReference type="SMART" id="SM00889">
    <property type="entry name" value="EFG_IV"/>
    <property type="match status" value="1"/>
</dbReference>
<dbReference type="Gene3D" id="3.30.70.240">
    <property type="match status" value="1"/>
</dbReference>
<dbReference type="SUPFAM" id="SSF52540">
    <property type="entry name" value="P-loop containing nucleoside triphosphate hydrolases"/>
    <property type="match status" value="1"/>
</dbReference>
<dbReference type="GO" id="GO:0003924">
    <property type="term" value="F:GTPase activity"/>
    <property type="evidence" value="ECO:0007669"/>
    <property type="project" value="InterPro"/>
</dbReference>
<organism evidence="10 11">
    <name type="scientific">Desulfocapsa sulfexigens (strain DSM 10523 / SB164P1)</name>
    <dbReference type="NCBI Taxonomy" id="1167006"/>
    <lineage>
        <taxon>Bacteria</taxon>
        <taxon>Pseudomonadati</taxon>
        <taxon>Thermodesulfobacteriota</taxon>
        <taxon>Desulfobulbia</taxon>
        <taxon>Desulfobulbales</taxon>
        <taxon>Desulfocapsaceae</taxon>
        <taxon>Desulfocapsa</taxon>
    </lineage>
</organism>
<dbReference type="AlphaFoldDB" id="M1P529"/>
<feature type="domain" description="Tr-type G" evidence="9">
    <location>
        <begin position="8"/>
        <end position="283"/>
    </location>
</feature>
<dbReference type="InterPro" id="IPR035647">
    <property type="entry name" value="EFG_III/V"/>
</dbReference>
<dbReference type="KEGG" id="dsf:UWK_02044"/>
<name>M1P529_DESSD</name>
<protein>
    <recommendedName>
        <fullName evidence="7 8">Elongation factor G</fullName>
        <shortName evidence="7">EF-G</shortName>
    </recommendedName>
</protein>
<dbReference type="Pfam" id="PF00009">
    <property type="entry name" value="GTP_EFTU"/>
    <property type="match status" value="1"/>
</dbReference>
<dbReference type="Pfam" id="PF22042">
    <property type="entry name" value="EF-G_D2"/>
    <property type="match status" value="1"/>
</dbReference>
<dbReference type="FunFam" id="3.30.70.870:FF:000001">
    <property type="entry name" value="Elongation factor G"/>
    <property type="match status" value="1"/>
</dbReference>
<dbReference type="OrthoDB" id="9760518at2"/>
<dbReference type="InterPro" id="IPR053905">
    <property type="entry name" value="EF-G-like_DII"/>
</dbReference>
<evidence type="ECO:0000256" key="5">
    <source>
        <dbReference type="ARBA" id="ARBA00023134"/>
    </source>
</evidence>
<dbReference type="PANTHER" id="PTHR43261">
    <property type="entry name" value="TRANSLATION ELONGATION FACTOR G-RELATED"/>
    <property type="match status" value="1"/>
</dbReference>
<dbReference type="InterPro" id="IPR031157">
    <property type="entry name" value="G_TR_CS"/>
</dbReference>
<dbReference type="InterPro" id="IPR014721">
    <property type="entry name" value="Ribsml_uS5_D2-typ_fold_subgr"/>
</dbReference>
<dbReference type="InterPro" id="IPR005517">
    <property type="entry name" value="Transl_elong_EFG/EF2_IV"/>
</dbReference>
<dbReference type="HOGENOM" id="CLU_002794_4_1_7"/>
<feature type="binding site" evidence="7">
    <location>
        <begin position="81"/>
        <end position="85"/>
    </location>
    <ligand>
        <name>GTP</name>
        <dbReference type="ChEBI" id="CHEBI:37565"/>
    </ligand>
</feature>
<dbReference type="Pfam" id="PF00679">
    <property type="entry name" value="EFG_C"/>
    <property type="match status" value="1"/>
</dbReference>
<keyword evidence="11" id="KW-1185">Reference proteome</keyword>
<dbReference type="PROSITE" id="PS51722">
    <property type="entry name" value="G_TR_2"/>
    <property type="match status" value="1"/>
</dbReference>
<proteinExistence type="inferred from homology"/>
<dbReference type="InterPro" id="IPR009000">
    <property type="entry name" value="Transl_B-barrel_sf"/>
</dbReference>
<accession>M1P529</accession>
<dbReference type="NCBIfam" id="TIGR00484">
    <property type="entry name" value="EF-G"/>
    <property type="match status" value="1"/>
</dbReference>
<dbReference type="InterPro" id="IPR009022">
    <property type="entry name" value="EFG_III"/>
</dbReference>
<dbReference type="GO" id="GO:0003746">
    <property type="term" value="F:translation elongation factor activity"/>
    <property type="evidence" value="ECO:0007669"/>
    <property type="project" value="UniProtKB-UniRule"/>
</dbReference>
<dbReference type="SUPFAM" id="SSF50447">
    <property type="entry name" value="Translation proteins"/>
    <property type="match status" value="1"/>
</dbReference>
<evidence type="ECO:0000256" key="1">
    <source>
        <dbReference type="ARBA" id="ARBA00005870"/>
    </source>
</evidence>
<keyword evidence="3 7" id="KW-0251">Elongation factor</keyword>
<dbReference type="Gene3D" id="3.30.70.870">
    <property type="entry name" value="Elongation Factor G (Translational Gtpase), domain 3"/>
    <property type="match status" value="1"/>
</dbReference>
<dbReference type="SUPFAM" id="SSF54980">
    <property type="entry name" value="EF-G C-terminal domain-like"/>
    <property type="match status" value="2"/>
</dbReference>
<dbReference type="eggNOG" id="COG0480">
    <property type="taxonomic scope" value="Bacteria"/>
</dbReference>
<dbReference type="PROSITE" id="PS00301">
    <property type="entry name" value="G_TR_1"/>
    <property type="match status" value="1"/>
</dbReference>
<keyword evidence="7" id="KW-0963">Cytoplasm</keyword>
<evidence type="ECO:0000256" key="2">
    <source>
        <dbReference type="ARBA" id="ARBA00022741"/>
    </source>
</evidence>
<sequence>MADKESLSDVRNIGIMAHIDAGKTTTTERILYYTGRSYKIGEVHDGAAVMDWMEQEQERGITITSAATSCAWKSKRINIIDTPGHVDFTVEVERSLRVLDGAVAVFCAVGGVEPQSETVWRQAERYGIPRIAFINKMDRVGADFDRVVAMMEKRLGANPVVLQIPVGKESEFEGVVDIIEGKMYAFDEETLGQEIIEKDIPEDYRNRFTAAYMVLIEKLADFDDGIMEKFLDDTPVSATEIYRALRTATLNLDLVPVLCGSAFKNKGIQPLLDSIVQYLPSPLDVPPMVGEGKKGEEISRKADADEKLSALIFKIMSDTFVENLAFIRLYSGRLKVGDKVFNPVKKKKEKIGKLIRLHANKREEVESLKAGDIGAVIGLKFSSTGDTLCASGDYIVLESMDFPEPVIGIAIEAKSKADEKKLSETLDKIALEDPSFRIAKNEDTGQTIISGMGELHLEIIVDRLLNEFKVNANVGKPQVSYKETISAVAEGEGKFDQQTGAKGQYGHVVLKVEPLGRSEGVVFESHVKDAQIPAQFLGAIEKGIRDSLDAGPLIGYPVTDLKVSLIGGSYIDDESTEMAFGISSAMAIRRVTADAEPILLEPIMNIEITCPDEYLGDMMNDLHSKRAKVVGVESNNNIQVVKAHAPLSQMFGYSTSLRSATQGRASFTMQFEKYDVVPESRANEIIRKIRGI</sequence>
<dbReference type="GO" id="GO:0005737">
    <property type="term" value="C:cytoplasm"/>
    <property type="evidence" value="ECO:0007669"/>
    <property type="project" value="UniProtKB-SubCell"/>
</dbReference>
<dbReference type="STRING" id="1167006.UWK_02044"/>
<evidence type="ECO:0000313" key="11">
    <source>
        <dbReference type="Proteomes" id="UP000011721"/>
    </source>
</evidence>
<dbReference type="InterPro" id="IPR000795">
    <property type="entry name" value="T_Tr_GTP-bd_dom"/>
</dbReference>
<dbReference type="CDD" id="cd04088">
    <property type="entry name" value="EFG_mtEFG_II"/>
    <property type="match status" value="1"/>
</dbReference>
<dbReference type="GO" id="GO:0032790">
    <property type="term" value="P:ribosome disassembly"/>
    <property type="evidence" value="ECO:0007669"/>
    <property type="project" value="TreeGrafter"/>
</dbReference>
<dbReference type="FunFam" id="2.40.30.10:FF:000006">
    <property type="entry name" value="Elongation factor G"/>
    <property type="match status" value="1"/>
</dbReference>
<keyword evidence="2 7" id="KW-0547">Nucleotide-binding</keyword>
<dbReference type="Pfam" id="PF03764">
    <property type="entry name" value="EFG_IV"/>
    <property type="match status" value="1"/>
</dbReference>
<dbReference type="NCBIfam" id="TIGR00231">
    <property type="entry name" value="small_GTP"/>
    <property type="match status" value="1"/>
</dbReference>
<evidence type="ECO:0000256" key="4">
    <source>
        <dbReference type="ARBA" id="ARBA00022917"/>
    </source>
</evidence>
<dbReference type="Pfam" id="PF14492">
    <property type="entry name" value="EFG_III"/>
    <property type="match status" value="1"/>
</dbReference>
<comment type="function">
    <text evidence="6 7">Catalyzes the GTP-dependent ribosomal translocation step during translation elongation. During this step, the ribosome changes from the pre-translocational (PRE) to the post-translocational (POST) state as the newly formed A-site-bound peptidyl-tRNA and P-site-bound deacylated tRNA move to the P and E sites, respectively. Catalyzes the coordinated movement of the two tRNA molecules, the mRNA and conformational changes in the ribosome.</text>
</comment>
<dbReference type="GO" id="GO:0005525">
    <property type="term" value="F:GTP binding"/>
    <property type="evidence" value="ECO:0007669"/>
    <property type="project" value="UniProtKB-UniRule"/>
</dbReference>
<comment type="subcellular location">
    <subcellularLocation>
        <location evidence="7">Cytoplasm</location>
    </subcellularLocation>
</comment>
<dbReference type="InterPro" id="IPR005225">
    <property type="entry name" value="Small_GTP-bd"/>
</dbReference>
<dbReference type="PANTHER" id="PTHR43261:SF1">
    <property type="entry name" value="RIBOSOME-RELEASING FACTOR 2, MITOCHONDRIAL"/>
    <property type="match status" value="1"/>
</dbReference>
<evidence type="ECO:0000256" key="7">
    <source>
        <dbReference type="HAMAP-Rule" id="MF_00054"/>
    </source>
</evidence>
<evidence type="ECO:0000313" key="10">
    <source>
        <dbReference type="EMBL" id="AGF78588.1"/>
    </source>
</evidence>
<keyword evidence="4 7" id="KW-0648">Protein biosynthesis</keyword>
<dbReference type="InterPro" id="IPR041095">
    <property type="entry name" value="EFG_II"/>
</dbReference>
<dbReference type="FunFam" id="3.40.50.300:FF:000029">
    <property type="entry name" value="Elongation factor G"/>
    <property type="match status" value="1"/>
</dbReference>
<dbReference type="InterPro" id="IPR004540">
    <property type="entry name" value="Transl_elong_EFG/EF2"/>
</dbReference>
<dbReference type="Gene3D" id="3.30.230.10">
    <property type="match status" value="1"/>
</dbReference>
<dbReference type="CDD" id="cd01886">
    <property type="entry name" value="EF-G"/>
    <property type="match status" value="1"/>
</dbReference>
<evidence type="ECO:0000256" key="3">
    <source>
        <dbReference type="ARBA" id="ARBA00022768"/>
    </source>
</evidence>
<evidence type="ECO:0000256" key="6">
    <source>
        <dbReference type="ARBA" id="ARBA00024731"/>
    </source>
</evidence>
<dbReference type="SUPFAM" id="SSF54211">
    <property type="entry name" value="Ribosomal protein S5 domain 2-like"/>
    <property type="match status" value="1"/>
</dbReference>
<dbReference type="InterPro" id="IPR020568">
    <property type="entry name" value="Ribosomal_Su5_D2-typ_SF"/>
</dbReference>
<feature type="binding site" evidence="7">
    <location>
        <begin position="17"/>
        <end position="24"/>
    </location>
    <ligand>
        <name>GTP</name>
        <dbReference type="ChEBI" id="CHEBI:37565"/>
    </ligand>
</feature>
<dbReference type="HAMAP" id="MF_00054_B">
    <property type="entry name" value="EF_G_EF_2_B"/>
    <property type="match status" value="1"/>
</dbReference>